<evidence type="ECO:0000313" key="2">
    <source>
        <dbReference type="Proteomes" id="UP000051638"/>
    </source>
</evidence>
<sequence length="61" mass="7219">MRSFSYQGLKNYLSTLEEFSEVEVVVLESPSRYYRVYLNDLQDLKRLTPTAIFNVNCHEIV</sequence>
<dbReference type="EMBL" id="AYYI01000037">
    <property type="protein sequence ID" value="KRM97744.1"/>
    <property type="molecule type" value="Genomic_DNA"/>
</dbReference>
<dbReference type="OrthoDB" id="2301314at2"/>
<gene>
    <name evidence="1" type="ORF">FC24_GL001394</name>
</gene>
<accession>A0A0R2D190</accession>
<comment type="caution">
    <text evidence="1">The sequence shown here is derived from an EMBL/GenBank/DDBJ whole genome shotgun (WGS) entry which is preliminary data.</text>
</comment>
<organism evidence="1 2">
    <name type="scientific">Loigolactobacillus rennini DSM 20253</name>
    <dbReference type="NCBI Taxonomy" id="1423796"/>
    <lineage>
        <taxon>Bacteria</taxon>
        <taxon>Bacillati</taxon>
        <taxon>Bacillota</taxon>
        <taxon>Bacilli</taxon>
        <taxon>Lactobacillales</taxon>
        <taxon>Lactobacillaceae</taxon>
        <taxon>Loigolactobacillus</taxon>
    </lineage>
</organism>
<proteinExistence type="predicted"/>
<dbReference type="PATRIC" id="fig|1423796.3.peg.1421"/>
<reference evidence="1 2" key="1">
    <citation type="journal article" date="2015" name="Genome Announc.">
        <title>Expanding the biotechnology potential of lactobacilli through comparative genomics of 213 strains and associated genera.</title>
        <authorList>
            <person name="Sun Z."/>
            <person name="Harris H.M."/>
            <person name="McCann A."/>
            <person name="Guo C."/>
            <person name="Argimon S."/>
            <person name="Zhang W."/>
            <person name="Yang X."/>
            <person name="Jeffery I.B."/>
            <person name="Cooney J.C."/>
            <person name="Kagawa T.F."/>
            <person name="Liu W."/>
            <person name="Song Y."/>
            <person name="Salvetti E."/>
            <person name="Wrobel A."/>
            <person name="Rasinkangas P."/>
            <person name="Parkhill J."/>
            <person name="Rea M.C."/>
            <person name="O'Sullivan O."/>
            <person name="Ritari J."/>
            <person name="Douillard F.P."/>
            <person name="Paul Ross R."/>
            <person name="Yang R."/>
            <person name="Briner A.E."/>
            <person name="Felis G.E."/>
            <person name="de Vos W.M."/>
            <person name="Barrangou R."/>
            <person name="Klaenhammer T.R."/>
            <person name="Caufield P.W."/>
            <person name="Cui Y."/>
            <person name="Zhang H."/>
            <person name="O'Toole P.W."/>
        </authorList>
    </citation>
    <scope>NUCLEOTIDE SEQUENCE [LARGE SCALE GENOMIC DNA]</scope>
    <source>
        <strain evidence="1 2">DSM 20253</strain>
    </source>
</reference>
<protein>
    <submittedName>
        <fullName evidence="1">Uncharacterized protein</fullName>
    </submittedName>
</protein>
<dbReference type="RefSeq" id="WP_057873963.1">
    <property type="nucleotide sequence ID" value="NZ_AYYI01000037.1"/>
</dbReference>
<evidence type="ECO:0000313" key="1">
    <source>
        <dbReference type="EMBL" id="KRM97744.1"/>
    </source>
</evidence>
<dbReference type="STRING" id="1423796.FC24_GL001394"/>
<keyword evidence="2" id="KW-1185">Reference proteome</keyword>
<dbReference type="Proteomes" id="UP000051638">
    <property type="component" value="Unassembled WGS sequence"/>
</dbReference>
<name>A0A0R2D190_9LACO</name>
<dbReference type="AlphaFoldDB" id="A0A0R2D190"/>